<evidence type="ECO:0000313" key="3">
    <source>
        <dbReference type="Proteomes" id="UP000198977"/>
    </source>
</evidence>
<evidence type="ECO:0000313" key="2">
    <source>
        <dbReference type="EMBL" id="SFD77818.1"/>
    </source>
</evidence>
<evidence type="ECO:0000259" key="1">
    <source>
        <dbReference type="Pfam" id="PF13470"/>
    </source>
</evidence>
<dbReference type="InterPro" id="IPR029060">
    <property type="entry name" value="PIN-like_dom_sf"/>
</dbReference>
<dbReference type="InterPro" id="IPR002716">
    <property type="entry name" value="PIN_dom"/>
</dbReference>
<accession>A0A1I1V715</accession>
<name>A0A1I1V715_9RHOB</name>
<organism evidence="2 3">
    <name type="scientific">Sulfitobacter brevis</name>
    <dbReference type="NCBI Taxonomy" id="74348"/>
    <lineage>
        <taxon>Bacteria</taxon>
        <taxon>Pseudomonadati</taxon>
        <taxon>Pseudomonadota</taxon>
        <taxon>Alphaproteobacteria</taxon>
        <taxon>Rhodobacterales</taxon>
        <taxon>Roseobacteraceae</taxon>
        <taxon>Sulfitobacter</taxon>
    </lineage>
</organism>
<dbReference type="Proteomes" id="UP000198977">
    <property type="component" value="Unassembled WGS sequence"/>
</dbReference>
<gene>
    <name evidence="2" type="ORF">SAMN04488523_102366</name>
</gene>
<proteinExistence type="predicted"/>
<dbReference type="RefSeq" id="WP_093922576.1">
    <property type="nucleotide sequence ID" value="NZ_FOMW01000002.1"/>
</dbReference>
<dbReference type="EMBL" id="FOMW01000002">
    <property type="protein sequence ID" value="SFD77818.1"/>
    <property type="molecule type" value="Genomic_DNA"/>
</dbReference>
<protein>
    <submittedName>
        <fullName evidence="2">PIN domain-containing protein</fullName>
    </submittedName>
</protein>
<keyword evidence="3" id="KW-1185">Reference proteome</keyword>
<dbReference type="AlphaFoldDB" id="A0A1I1V715"/>
<sequence length="184" mass="20028">MRVLLDACVLYPTVMREMLLGVAAAGGFEPCWSARILEEWALAARKLGPEGEAYARGEIAMLSVTFAEAPVTPAPDLIQRLWLPDENDIHVFAAAIACGADVIVTANAKDFPREVLAEEGLSRADPDLFLLGHWEADPARVETVAARVLGEARRLSGEDWQMRALMKKARLPRLGKALAHSATI</sequence>
<dbReference type="OrthoDB" id="211933at2"/>
<feature type="domain" description="PIN" evidence="1">
    <location>
        <begin position="2"/>
        <end position="108"/>
    </location>
</feature>
<dbReference type="NCBIfam" id="NF046100">
    <property type="entry name" value="RSP_2648_fam_PIN"/>
    <property type="match status" value="1"/>
</dbReference>
<dbReference type="SUPFAM" id="SSF88723">
    <property type="entry name" value="PIN domain-like"/>
    <property type="match status" value="1"/>
</dbReference>
<reference evidence="2 3" key="1">
    <citation type="submission" date="2016-10" db="EMBL/GenBank/DDBJ databases">
        <authorList>
            <person name="de Groot N.N."/>
        </authorList>
    </citation>
    <scope>NUCLEOTIDE SEQUENCE [LARGE SCALE GENOMIC DNA]</scope>
    <source>
        <strain evidence="2 3">DSM 11443</strain>
    </source>
</reference>
<dbReference type="Pfam" id="PF13470">
    <property type="entry name" value="PIN_3"/>
    <property type="match status" value="1"/>
</dbReference>
<dbReference type="STRING" id="74348.SAMN04488523_102366"/>